<dbReference type="PANTHER" id="PTHR43294:SF21">
    <property type="entry name" value="CATION TRANSPORTING ATPASE"/>
    <property type="match status" value="1"/>
</dbReference>
<organism evidence="4 5">
    <name type="scientific">Polarella glacialis</name>
    <name type="common">Dinoflagellate</name>
    <dbReference type="NCBI Taxonomy" id="89957"/>
    <lineage>
        <taxon>Eukaryota</taxon>
        <taxon>Sar</taxon>
        <taxon>Alveolata</taxon>
        <taxon>Dinophyceae</taxon>
        <taxon>Suessiales</taxon>
        <taxon>Suessiaceae</taxon>
        <taxon>Polarella</taxon>
    </lineage>
</organism>
<proteinExistence type="predicted"/>
<protein>
    <recommendedName>
        <fullName evidence="3">P-type ATPase A domain-containing protein</fullName>
    </recommendedName>
</protein>
<keyword evidence="2" id="KW-1003">Cell membrane</keyword>
<dbReference type="GO" id="GO:0005886">
    <property type="term" value="C:plasma membrane"/>
    <property type="evidence" value="ECO:0007669"/>
    <property type="project" value="UniProtKB-SubCell"/>
</dbReference>
<accession>A0A813IJP4</accession>
<evidence type="ECO:0000259" key="3">
    <source>
        <dbReference type="Pfam" id="PF00122"/>
    </source>
</evidence>
<sequence>MPNACEMEVEGTRHEVLPAMALVEQMRLVHELHGTRREQERQFYLNNKSNFNLSNDTSKLLLCACDKLLADRAAIEDKSFEEHSAELEVVCRRLHANLLTGLSSVAHDAKLLALRGQMERSGSRGSRGSRGNVRSSLCFCGSSVFPPQKDWWLKAAQWLTPVYEVYRDGQVISEIESRIVPADILYLRQGLRAPCDVRVVVCSQESSVGVPWSLAESCFVRQCSPKCTSPALLESSNMVFKGSWVLSGSLLGVVVRTAANPLVQDVVQSWSLKSSHLQQDEESVLDKTVPNGLSFSVCKNLFTALSVRASCVCRSFEVMRRLARVRSLVVIVSEENLGKGCSAAQTLAAAAKHLGQALFLVGCRNLPPSMLDELQKVSGLKLFDAAGWSQAGSVATASTAASSVGSLTFMARGASADPMIGEEIMTRFPPSNVLVETDRLVSLAENAVMSGGGGAVIGNVSEVGLSSLCRALRNAGMPPLYAVGEFHYP</sequence>
<dbReference type="InterPro" id="IPR008250">
    <property type="entry name" value="ATPase_P-typ_transduc_dom_A_sf"/>
</dbReference>
<dbReference type="GO" id="GO:0030007">
    <property type="term" value="P:intracellular potassium ion homeostasis"/>
    <property type="evidence" value="ECO:0007669"/>
    <property type="project" value="TreeGrafter"/>
</dbReference>
<dbReference type="Pfam" id="PF00122">
    <property type="entry name" value="E1-E2_ATPase"/>
    <property type="match status" value="1"/>
</dbReference>
<dbReference type="InterPro" id="IPR050510">
    <property type="entry name" value="Cation_transp_ATPase_P-type"/>
</dbReference>
<comment type="subcellular location">
    <subcellularLocation>
        <location evidence="1">Cell membrane</location>
        <topology evidence="1">Multi-pass membrane protein</topology>
    </subcellularLocation>
</comment>
<dbReference type="EMBL" id="CAJNNW010008843">
    <property type="protein sequence ID" value="CAE8650440.1"/>
    <property type="molecule type" value="Genomic_DNA"/>
</dbReference>
<dbReference type="GO" id="GO:1902600">
    <property type="term" value="P:proton transmembrane transport"/>
    <property type="evidence" value="ECO:0007669"/>
    <property type="project" value="TreeGrafter"/>
</dbReference>
<dbReference type="GO" id="GO:0005391">
    <property type="term" value="F:P-type sodium:potassium-exchanging transporter activity"/>
    <property type="evidence" value="ECO:0007669"/>
    <property type="project" value="TreeGrafter"/>
</dbReference>
<evidence type="ECO:0000256" key="1">
    <source>
        <dbReference type="ARBA" id="ARBA00004651"/>
    </source>
</evidence>
<keyword evidence="2" id="KW-0472">Membrane</keyword>
<evidence type="ECO:0000256" key="2">
    <source>
        <dbReference type="ARBA" id="ARBA00022475"/>
    </source>
</evidence>
<gene>
    <name evidence="4" type="ORF">PGLA2088_LOCUS8258</name>
</gene>
<feature type="non-terminal residue" evidence="4">
    <location>
        <position position="489"/>
    </location>
</feature>
<dbReference type="Gene3D" id="2.70.150.10">
    <property type="entry name" value="Calcium-transporting ATPase, cytoplasmic transduction domain A"/>
    <property type="match status" value="1"/>
</dbReference>
<name>A0A813IJP4_POLGL</name>
<dbReference type="AlphaFoldDB" id="A0A813IJP4"/>
<dbReference type="GO" id="GO:0006883">
    <property type="term" value="P:intracellular sodium ion homeostasis"/>
    <property type="evidence" value="ECO:0007669"/>
    <property type="project" value="TreeGrafter"/>
</dbReference>
<evidence type="ECO:0000313" key="4">
    <source>
        <dbReference type="EMBL" id="CAE8650440.1"/>
    </source>
</evidence>
<feature type="domain" description="P-type ATPase A" evidence="3">
    <location>
        <begin position="164"/>
        <end position="268"/>
    </location>
</feature>
<dbReference type="GO" id="GO:0036376">
    <property type="term" value="P:sodium ion export across plasma membrane"/>
    <property type="evidence" value="ECO:0007669"/>
    <property type="project" value="TreeGrafter"/>
</dbReference>
<dbReference type="InterPro" id="IPR059000">
    <property type="entry name" value="ATPase_P-type_domA"/>
</dbReference>
<evidence type="ECO:0000313" key="5">
    <source>
        <dbReference type="Proteomes" id="UP000626109"/>
    </source>
</evidence>
<dbReference type="GO" id="GO:1990573">
    <property type="term" value="P:potassium ion import across plasma membrane"/>
    <property type="evidence" value="ECO:0007669"/>
    <property type="project" value="TreeGrafter"/>
</dbReference>
<dbReference type="SUPFAM" id="SSF81653">
    <property type="entry name" value="Calcium ATPase, transduction domain A"/>
    <property type="match status" value="1"/>
</dbReference>
<reference evidence="4" key="1">
    <citation type="submission" date="2021-02" db="EMBL/GenBank/DDBJ databases">
        <authorList>
            <person name="Dougan E. K."/>
            <person name="Rhodes N."/>
            <person name="Thang M."/>
            <person name="Chan C."/>
        </authorList>
    </citation>
    <scope>NUCLEOTIDE SEQUENCE</scope>
</reference>
<comment type="caution">
    <text evidence="4">The sequence shown here is derived from an EMBL/GenBank/DDBJ whole genome shotgun (WGS) entry which is preliminary data.</text>
</comment>
<dbReference type="Proteomes" id="UP000626109">
    <property type="component" value="Unassembled WGS sequence"/>
</dbReference>
<dbReference type="PANTHER" id="PTHR43294">
    <property type="entry name" value="SODIUM/POTASSIUM-TRANSPORTING ATPASE SUBUNIT ALPHA"/>
    <property type="match status" value="1"/>
</dbReference>